<protein>
    <submittedName>
        <fullName evidence="2">Uncharacterized protein</fullName>
    </submittedName>
</protein>
<feature type="region of interest" description="Disordered" evidence="1">
    <location>
        <begin position="1"/>
        <end position="33"/>
    </location>
</feature>
<reference evidence="2" key="1">
    <citation type="submission" date="2020-06" db="EMBL/GenBank/DDBJ databases">
        <authorList>
            <person name="Li T."/>
            <person name="Hu X."/>
            <person name="Zhang T."/>
            <person name="Song X."/>
            <person name="Zhang H."/>
            <person name="Dai N."/>
            <person name="Sheng W."/>
            <person name="Hou X."/>
            <person name="Wei L."/>
        </authorList>
    </citation>
    <scope>NUCLEOTIDE SEQUENCE</scope>
    <source>
        <strain evidence="2">KEN1</strain>
        <tissue evidence="2">Leaf</tissue>
    </source>
</reference>
<comment type="caution">
    <text evidence="2">The sequence shown here is derived from an EMBL/GenBank/DDBJ whole genome shotgun (WGS) entry which is preliminary data.</text>
</comment>
<reference evidence="2" key="2">
    <citation type="journal article" date="2024" name="Plant">
        <title>Genomic evolution and insights into agronomic trait innovations of Sesamum species.</title>
        <authorList>
            <person name="Miao H."/>
            <person name="Wang L."/>
            <person name="Qu L."/>
            <person name="Liu H."/>
            <person name="Sun Y."/>
            <person name="Le M."/>
            <person name="Wang Q."/>
            <person name="Wei S."/>
            <person name="Zheng Y."/>
            <person name="Lin W."/>
            <person name="Duan Y."/>
            <person name="Cao H."/>
            <person name="Xiong S."/>
            <person name="Wang X."/>
            <person name="Wei L."/>
            <person name="Li C."/>
            <person name="Ma Q."/>
            <person name="Ju M."/>
            <person name="Zhao R."/>
            <person name="Li G."/>
            <person name="Mu C."/>
            <person name="Tian Q."/>
            <person name="Mei H."/>
            <person name="Zhang T."/>
            <person name="Gao T."/>
            <person name="Zhang H."/>
        </authorList>
    </citation>
    <scope>NUCLEOTIDE SEQUENCE</scope>
    <source>
        <strain evidence="2">KEN1</strain>
    </source>
</reference>
<proteinExistence type="predicted"/>
<dbReference type="AlphaFoldDB" id="A0AAW2TM62"/>
<feature type="compositionally biased region" description="Low complexity" evidence="1">
    <location>
        <begin position="70"/>
        <end position="88"/>
    </location>
</feature>
<feature type="compositionally biased region" description="Basic and acidic residues" evidence="1">
    <location>
        <begin position="1"/>
        <end position="14"/>
    </location>
</feature>
<accession>A0AAW2TM62</accession>
<evidence type="ECO:0000256" key="1">
    <source>
        <dbReference type="SAM" id="MobiDB-lite"/>
    </source>
</evidence>
<feature type="region of interest" description="Disordered" evidence="1">
    <location>
        <begin position="50"/>
        <end position="89"/>
    </location>
</feature>
<dbReference type="EMBL" id="JACGWN010000014">
    <property type="protein sequence ID" value="KAL0406075.1"/>
    <property type="molecule type" value="Genomic_DNA"/>
</dbReference>
<evidence type="ECO:0000313" key="2">
    <source>
        <dbReference type="EMBL" id="KAL0406075.1"/>
    </source>
</evidence>
<organism evidence="2">
    <name type="scientific">Sesamum latifolium</name>
    <dbReference type="NCBI Taxonomy" id="2727402"/>
    <lineage>
        <taxon>Eukaryota</taxon>
        <taxon>Viridiplantae</taxon>
        <taxon>Streptophyta</taxon>
        <taxon>Embryophyta</taxon>
        <taxon>Tracheophyta</taxon>
        <taxon>Spermatophyta</taxon>
        <taxon>Magnoliopsida</taxon>
        <taxon>eudicotyledons</taxon>
        <taxon>Gunneridae</taxon>
        <taxon>Pentapetalae</taxon>
        <taxon>asterids</taxon>
        <taxon>lamiids</taxon>
        <taxon>Lamiales</taxon>
        <taxon>Pedaliaceae</taxon>
        <taxon>Sesamum</taxon>
    </lineage>
</organism>
<name>A0AAW2TM62_9LAMI</name>
<gene>
    <name evidence="2" type="ORF">Slati_3921400</name>
</gene>
<sequence length="181" mass="20274">METRKKLGTEEGKAVGRRKGSTSLRAGDINNQRARKEKVLPHLLYVSPLEIEGPRSTAEEEGTVSKPNYSFSSSGEEASPPASSPSSSIKRWKAFAIRRRLCLRPLEGPADREPALLKVASEGSSPGLLSPQNGLTHQRYSWCTHKKIKIIFSENKKKEEWRTYKRERVAGVIFAKTPKQE</sequence>
<feature type="compositionally biased region" description="Polar residues" evidence="1">
    <location>
        <begin position="21"/>
        <end position="32"/>
    </location>
</feature>